<organism evidence="2 3">
    <name type="scientific">Nephila pilipes</name>
    <name type="common">Giant wood spider</name>
    <name type="synonym">Nephila maculata</name>
    <dbReference type="NCBI Taxonomy" id="299642"/>
    <lineage>
        <taxon>Eukaryota</taxon>
        <taxon>Metazoa</taxon>
        <taxon>Ecdysozoa</taxon>
        <taxon>Arthropoda</taxon>
        <taxon>Chelicerata</taxon>
        <taxon>Arachnida</taxon>
        <taxon>Araneae</taxon>
        <taxon>Araneomorphae</taxon>
        <taxon>Entelegynae</taxon>
        <taxon>Araneoidea</taxon>
        <taxon>Nephilidae</taxon>
        <taxon>Nephila</taxon>
    </lineage>
</organism>
<feature type="region of interest" description="Disordered" evidence="1">
    <location>
        <begin position="200"/>
        <end position="241"/>
    </location>
</feature>
<dbReference type="Proteomes" id="UP000887013">
    <property type="component" value="Unassembled WGS sequence"/>
</dbReference>
<dbReference type="OrthoDB" id="6427979at2759"/>
<reference evidence="2" key="1">
    <citation type="submission" date="2020-08" db="EMBL/GenBank/DDBJ databases">
        <title>Multicomponent nature underlies the extraordinary mechanical properties of spider dragline silk.</title>
        <authorList>
            <person name="Kono N."/>
            <person name="Nakamura H."/>
            <person name="Mori M."/>
            <person name="Yoshida Y."/>
            <person name="Ohtoshi R."/>
            <person name="Malay A.D."/>
            <person name="Moran D.A.P."/>
            <person name="Tomita M."/>
            <person name="Numata K."/>
            <person name="Arakawa K."/>
        </authorList>
    </citation>
    <scope>NUCLEOTIDE SEQUENCE</scope>
</reference>
<evidence type="ECO:0000313" key="3">
    <source>
        <dbReference type="Proteomes" id="UP000887013"/>
    </source>
</evidence>
<protein>
    <submittedName>
        <fullName evidence="2">Uncharacterized protein</fullName>
    </submittedName>
</protein>
<evidence type="ECO:0000313" key="2">
    <source>
        <dbReference type="EMBL" id="GFU46017.1"/>
    </source>
</evidence>
<dbReference type="EMBL" id="BMAW01132894">
    <property type="protein sequence ID" value="GFU46017.1"/>
    <property type="molecule type" value="Genomic_DNA"/>
</dbReference>
<gene>
    <name evidence="2" type="primary">AVEN_147448_1</name>
    <name evidence="2" type="ORF">NPIL_190111</name>
</gene>
<name>A0A8X6QZI0_NEPPI</name>
<comment type="caution">
    <text evidence="2">The sequence shown here is derived from an EMBL/GenBank/DDBJ whole genome shotgun (WGS) entry which is preliminary data.</text>
</comment>
<keyword evidence="3" id="KW-1185">Reference proteome</keyword>
<feature type="compositionally biased region" description="Polar residues" evidence="1">
    <location>
        <begin position="201"/>
        <end position="212"/>
    </location>
</feature>
<evidence type="ECO:0000256" key="1">
    <source>
        <dbReference type="SAM" id="MobiDB-lite"/>
    </source>
</evidence>
<dbReference type="AlphaFoldDB" id="A0A8X6QZI0"/>
<sequence length="407" mass="46891">MIRFLPQTAGRKDITESTPIRNSRKINNRISQLEQTSKVPESWLSELNTQIHFLIEEISIASKLVELSSGHVHNKTTLRVHENKLDERTHAGDIERYEQNLENLMSDYASRRNKNYISSQYEHKTTSDVSKPTEMLKKSLKRVLETAHRIKSILPLIFQEKEYKNPILSALPTGAVETPTTQTEPINTYVEYLQVTDRASKSNAKNSYSQKHSSPRNKFGIRSKASNRTRTVDSAHPSGDIYIKQNSRGFDSRNIHLPLHSTPNDPSTGKIIRNVFSKKKPDYVESTIDRVEWSLPSVELEENDSRQQQYFSQMEKIPKKEPKADRMTKSSSIDFLTSELDREQFSLADYMSAMRQVRKRSPPARTEGKSSRTSVHHFDFDDYYEKLINLRSSCKPINEPTITDVAN</sequence>
<proteinExistence type="predicted"/>
<feature type="compositionally biased region" description="Basic residues" evidence="1">
    <location>
        <begin position="213"/>
        <end position="227"/>
    </location>
</feature>
<accession>A0A8X6QZI0</accession>